<keyword evidence="6" id="KW-0472">Membrane</keyword>
<dbReference type="PANTHER" id="PTHR43531">
    <property type="entry name" value="PROTEIN ICFG"/>
    <property type="match status" value="1"/>
</dbReference>
<dbReference type="OrthoDB" id="2489132at2"/>
<dbReference type="GO" id="GO:0006935">
    <property type="term" value="P:chemotaxis"/>
    <property type="evidence" value="ECO:0007669"/>
    <property type="project" value="UniProtKB-KW"/>
</dbReference>
<evidence type="ECO:0000313" key="8">
    <source>
        <dbReference type="EMBL" id="SFT91446.1"/>
    </source>
</evidence>
<feature type="transmembrane region" description="Helical" evidence="6">
    <location>
        <begin position="72"/>
        <end position="88"/>
    </location>
</feature>
<feature type="compositionally biased region" description="Polar residues" evidence="5">
    <location>
        <begin position="484"/>
        <end position="508"/>
    </location>
</feature>
<dbReference type="SUPFAM" id="SSF58104">
    <property type="entry name" value="Methyl-accepting chemotaxis protein (MCP) signaling domain"/>
    <property type="match status" value="1"/>
</dbReference>
<dbReference type="Pfam" id="PF00015">
    <property type="entry name" value="MCPsignal"/>
    <property type="match status" value="1"/>
</dbReference>
<dbReference type="InterPro" id="IPR051310">
    <property type="entry name" value="MCP_chemotaxis"/>
</dbReference>
<dbReference type="Gene3D" id="1.10.287.950">
    <property type="entry name" value="Methyl-accepting chemotaxis protein"/>
    <property type="match status" value="1"/>
</dbReference>
<dbReference type="InterPro" id="IPR004089">
    <property type="entry name" value="MCPsignal_dom"/>
</dbReference>
<evidence type="ECO:0000256" key="3">
    <source>
        <dbReference type="ARBA" id="ARBA00029447"/>
    </source>
</evidence>
<dbReference type="RefSeq" id="WP_089851010.1">
    <property type="nucleotide sequence ID" value="NZ_FPAQ01000031.1"/>
</dbReference>
<evidence type="ECO:0000256" key="6">
    <source>
        <dbReference type="SAM" id="Phobius"/>
    </source>
</evidence>
<organism evidence="8 9">
    <name type="scientific">Halomonas saccharevitans</name>
    <dbReference type="NCBI Taxonomy" id="416872"/>
    <lineage>
        <taxon>Bacteria</taxon>
        <taxon>Pseudomonadati</taxon>
        <taxon>Pseudomonadota</taxon>
        <taxon>Gammaproteobacteria</taxon>
        <taxon>Oceanospirillales</taxon>
        <taxon>Halomonadaceae</taxon>
        <taxon>Halomonas</taxon>
    </lineage>
</organism>
<name>A0A1I7BW65_9GAMM</name>
<feature type="transmembrane region" description="Helical" evidence="6">
    <location>
        <begin position="94"/>
        <end position="111"/>
    </location>
</feature>
<dbReference type="GO" id="GO:0004888">
    <property type="term" value="F:transmembrane signaling receptor activity"/>
    <property type="evidence" value="ECO:0007669"/>
    <property type="project" value="InterPro"/>
</dbReference>
<dbReference type="PANTHER" id="PTHR43531:SF11">
    <property type="entry name" value="METHYL-ACCEPTING CHEMOTAXIS PROTEIN 3"/>
    <property type="match status" value="1"/>
</dbReference>
<comment type="similarity">
    <text evidence="3">Belongs to the methyl-accepting chemotaxis (MCP) protein family.</text>
</comment>
<protein>
    <submittedName>
        <fullName evidence="8">Methyl-accepting chemotaxis protein</fullName>
    </submittedName>
</protein>
<dbReference type="AlphaFoldDB" id="A0A1I7BW65"/>
<evidence type="ECO:0000256" key="1">
    <source>
        <dbReference type="ARBA" id="ARBA00022500"/>
    </source>
</evidence>
<evidence type="ECO:0000256" key="5">
    <source>
        <dbReference type="SAM" id="MobiDB-lite"/>
    </source>
</evidence>
<evidence type="ECO:0000256" key="4">
    <source>
        <dbReference type="PROSITE-ProRule" id="PRU00284"/>
    </source>
</evidence>
<feature type="transmembrane region" description="Helical" evidence="6">
    <location>
        <begin position="151"/>
        <end position="175"/>
    </location>
</feature>
<dbReference type="Proteomes" id="UP000199594">
    <property type="component" value="Unassembled WGS sequence"/>
</dbReference>
<keyword evidence="6" id="KW-0812">Transmembrane</keyword>
<dbReference type="InterPro" id="IPR004090">
    <property type="entry name" value="Chemotax_Me-accpt_rcpt"/>
</dbReference>
<evidence type="ECO:0000259" key="7">
    <source>
        <dbReference type="PROSITE" id="PS50111"/>
    </source>
</evidence>
<proteinExistence type="inferred from homology"/>
<dbReference type="PRINTS" id="PR00260">
    <property type="entry name" value="CHEMTRNSDUCR"/>
</dbReference>
<gene>
    <name evidence="8" type="ORF">SAMN04487956_13118</name>
</gene>
<sequence>MPQHQTSSTASQAGNDHRQRIDRLMWMLAGLHLALCLAVGLYNGTLPLALGFGATAFPLVALLQWRLPQGAGGFLMAALFMGLSALLIEQSDGQIEAHFSIFIMLSALIPYSDWRVIVCGAVVIAVHHILFTWLQYLGVVNLYAGMAHHDAAALVVCLLQHAGAVVVQAVILGYLARMLDRMVQDGLRVARFAEQAGQGRLDIPFSDEERRRETLAAVASMQQRVASTLLKAQATGHEVSDLSDTLFAGQAGLRGQAERNAAQVERVSTSATELSATTRESAAEASRVRELAGEAAEHARGGQQEVLALQHSMQELSTNAAGIAELLGDIDEITFQTNLLALNASVEAARAGEQGRGFAVVAGEVRQLAQRTRETAEQIRSRIRQNDDSVQAGVSRTRIAGEAMTQVLGAFDQVAQRLREIDGASQQQHQGIEELESSVLEMQGSLQHSSRALDEAHATAEKLSEAAGELMDAVGSFRLGTPSAEPQRQKGQTSSNPSQRNSASQAAS</sequence>
<dbReference type="PROSITE" id="PS50096">
    <property type="entry name" value="IQ"/>
    <property type="match status" value="1"/>
</dbReference>
<keyword evidence="6" id="KW-1133">Transmembrane helix</keyword>
<keyword evidence="1" id="KW-0145">Chemotaxis</keyword>
<accession>A0A1I7BW65</accession>
<keyword evidence="2 4" id="KW-0807">Transducer</keyword>
<dbReference type="GO" id="GO:0007165">
    <property type="term" value="P:signal transduction"/>
    <property type="evidence" value="ECO:0007669"/>
    <property type="project" value="UniProtKB-KW"/>
</dbReference>
<dbReference type="EMBL" id="FPAQ01000031">
    <property type="protein sequence ID" value="SFT91446.1"/>
    <property type="molecule type" value="Genomic_DNA"/>
</dbReference>
<reference evidence="8 9" key="1">
    <citation type="submission" date="2016-10" db="EMBL/GenBank/DDBJ databases">
        <authorList>
            <person name="de Groot N.N."/>
        </authorList>
    </citation>
    <scope>NUCLEOTIDE SEQUENCE [LARGE SCALE GENOMIC DNA]</scope>
    <source>
        <strain evidence="8 9">CGMCC 1.6493</strain>
    </source>
</reference>
<feature type="compositionally biased region" description="Basic and acidic residues" evidence="5">
    <location>
        <begin position="451"/>
        <end position="464"/>
    </location>
</feature>
<dbReference type="GO" id="GO:0005886">
    <property type="term" value="C:plasma membrane"/>
    <property type="evidence" value="ECO:0007669"/>
    <property type="project" value="TreeGrafter"/>
</dbReference>
<feature type="transmembrane region" description="Helical" evidence="6">
    <location>
        <begin position="118"/>
        <end position="139"/>
    </location>
</feature>
<feature type="transmembrane region" description="Helical" evidence="6">
    <location>
        <begin position="24"/>
        <end position="42"/>
    </location>
</feature>
<evidence type="ECO:0000313" key="9">
    <source>
        <dbReference type="Proteomes" id="UP000199594"/>
    </source>
</evidence>
<dbReference type="PROSITE" id="PS50111">
    <property type="entry name" value="CHEMOTAXIS_TRANSDUC_2"/>
    <property type="match status" value="1"/>
</dbReference>
<evidence type="ECO:0000256" key="2">
    <source>
        <dbReference type="ARBA" id="ARBA00023224"/>
    </source>
</evidence>
<feature type="region of interest" description="Disordered" evidence="5">
    <location>
        <begin position="446"/>
        <end position="508"/>
    </location>
</feature>
<feature type="domain" description="Methyl-accepting transducer" evidence="7">
    <location>
        <begin position="235"/>
        <end position="464"/>
    </location>
</feature>
<dbReference type="SMART" id="SM00283">
    <property type="entry name" value="MA"/>
    <property type="match status" value="1"/>
</dbReference>